<keyword evidence="4" id="KW-1185">Reference proteome</keyword>
<dbReference type="Proteomes" id="UP000314982">
    <property type="component" value="Unassembled WGS sequence"/>
</dbReference>
<evidence type="ECO:0000313" key="3">
    <source>
        <dbReference type="Ensembl" id="ENSHHUP00000086953.1"/>
    </source>
</evidence>
<protein>
    <submittedName>
        <fullName evidence="3">Aldehyde oxidase 6</fullName>
    </submittedName>
</protein>
<dbReference type="InterPro" id="IPR008274">
    <property type="entry name" value="AldOxase/xan_DH_MoCoBD1"/>
</dbReference>
<dbReference type="InterPro" id="IPR012675">
    <property type="entry name" value="Beta-grasp_dom_sf"/>
</dbReference>
<organism evidence="3 4">
    <name type="scientific">Hucho hucho</name>
    <name type="common">huchen</name>
    <dbReference type="NCBI Taxonomy" id="62062"/>
    <lineage>
        <taxon>Eukaryota</taxon>
        <taxon>Metazoa</taxon>
        <taxon>Chordata</taxon>
        <taxon>Craniata</taxon>
        <taxon>Vertebrata</taxon>
        <taxon>Euteleostomi</taxon>
        <taxon>Actinopterygii</taxon>
        <taxon>Neopterygii</taxon>
        <taxon>Teleostei</taxon>
        <taxon>Protacanthopterygii</taxon>
        <taxon>Salmoniformes</taxon>
        <taxon>Salmonidae</taxon>
        <taxon>Salmoninae</taxon>
        <taxon>Hucho</taxon>
    </lineage>
</organism>
<dbReference type="SUPFAM" id="SSF56003">
    <property type="entry name" value="Molybdenum cofactor-binding domain"/>
    <property type="match status" value="1"/>
</dbReference>
<dbReference type="InterPro" id="IPR036884">
    <property type="entry name" value="2Fe-2S-bd_dom_sf"/>
</dbReference>
<name>A0A4W5RLZ0_9TELE</name>
<reference evidence="3" key="2">
    <citation type="submission" date="2025-08" db="UniProtKB">
        <authorList>
            <consortium name="Ensembl"/>
        </authorList>
    </citation>
    <scope>IDENTIFICATION</scope>
</reference>
<dbReference type="SMART" id="SM01008">
    <property type="entry name" value="Ald_Xan_dh_C"/>
    <property type="match status" value="1"/>
</dbReference>
<dbReference type="Pfam" id="PF20256">
    <property type="entry name" value="MoCoBD_2"/>
    <property type="match status" value="2"/>
</dbReference>
<dbReference type="GO" id="GO:0005506">
    <property type="term" value="F:iron ion binding"/>
    <property type="evidence" value="ECO:0007669"/>
    <property type="project" value="InterPro"/>
</dbReference>
<comment type="similarity">
    <text evidence="1">Belongs to the xanthine dehydrogenase family.</text>
</comment>
<dbReference type="InterPro" id="IPR036010">
    <property type="entry name" value="2Fe-2S_ferredoxin-like_sf"/>
</dbReference>
<dbReference type="Pfam" id="PF01799">
    <property type="entry name" value="Fer2_2"/>
    <property type="match status" value="1"/>
</dbReference>
<evidence type="ECO:0000313" key="4">
    <source>
        <dbReference type="Proteomes" id="UP000314982"/>
    </source>
</evidence>
<dbReference type="InterPro" id="IPR000674">
    <property type="entry name" value="Ald_Oxase/Xan_DH_a/b"/>
</dbReference>
<dbReference type="GO" id="GO:0051536">
    <property type="term" value="F:iron-sulfur cluster binding"/>
    <property type="evidence" value="ECO:0007669"/>
    <property type="project" value="InterPro"/>
</dbReference>
<dbReference type="Gene3D" id="3.30.365.10">
    <property type="entry name" value="Aldehyde oxidase/xanthine dehydrogenase, molybdopterin binding domain"/>
    <property type="match status" value="4"/>
</dbReference>
<sequence>GGCGACAVMVFCYQPSTKTILHDSANACLLPVCQLQGAAVTTVEGIGKTRVHPVQERIAKAHGSLCGFYTPGMVMSMYTLLRNKPHPTMEDITEALGGNLCRCTGYRPIIDGCKTFNVFVGIHDIDCVFQEIPPQLFDQEDLLPLDPTQDLIFPQNSYGNDPVGRPIMHRSAISQATGEAVYCDDIPKTDGELHLVLVTSTRPHAKILDIDISEALQVPGVVDVITSKDIPGKKFRTFMYVSVPQVSCMGHMVCAVVADTRKQAKRGAAVVKIGNEDLPGPVFTVEKAIEKQSFFLPQRMIERGNVDEAFDKVDHIYEGEIRLGGQEHFYMETQIMVVVPSGEGAQSLFLLSTPNLLSCHVKRVGGAFGGKVTNVCHRLHHFCGCMEVGFMNDGRIMAADLHYYANSGNTTDESLLVIEKILLHLDNAYNMPNLRGRSVACKTNLPSNTAFRGFGNMINDVAMKLGCNAEEHIREINMYKEVSLTHYKFEFDPKNLLWSPWDECKEKSDYGSRRKSIAQFNQQNRWKKRGMATIPIKYGIAFSGGFLIQAASLVHIHKDGSVLVSHGGTEMGQGIHTKMQQSCTSPPLIHITETNTSAGPNTCPSAASFGTDANDMAVKVQYCLGSSQLVNSAFFQKISLSATGYYRGHDLHMDWEKQEGQPYAYYTYGARCSKVEVDCLTGDYRTVRTDIVMDIGRSINPSVDISQIEGAFIQGLGLYNMEFSPSGVLYTRGPSQYKIPAGVCDQPLTSTVVRKECSGIGEPVLFMGSFVFFVIKDVVAAACVEAGMVGPFTLDSPATPERTCLASNTF</sequence>
<dbReference type="InterPro" id="IPR046867">
    <property type="entry name" value="AldOxase/xan_DH_MoCoBD2"/>
</dbReference>
<dbReference type="PANTHER" id="PTHR45444:SF3">
    <property type="entry name" value="XANTHINE DEHYDROGENASE"/>
    <property type="match status" value="1"/>
</dbReference>
<dbReference type="InterPro" id="IPR037165">
    <property type="entry name" value="AldOxase/xan_DH_Mopterin-bd_sf"/>
</dbReference>
<accession>A0A4W5RLZ0</accession>
<dbReference type="Ensembl" id="ENSHHUT00000089671.1">
    <property type="protein sequence ID" value="ENSHHUP00000086953.1"/>
    <property type="gene ID" value="ENSHHUG00000050258.1"/>
</dbReference>
<dbReference type="AlphaFoldDB" id="A0A4W5RLZ0"/>
<dbReference type="Gene3D" id="3.90.1170.50">
    <property type="entry name" value="Aldehyde oxidase/xanthine dehydrogenase, a/b hammerhead"/>
    <property type="match status" value="1"/>
</dbReference>
<dbReference type="SUPFAM" id="SSF47741">
    <property type="entry name" value="CO dehydrogenase ISP C-domain like"/>
    <property type="match status" value="1"/>
</dbReference>
<dbReference type="InterPro" id="IPR002888">
    <property type="entry name" value="2Fe-2S-bd"/>
</dbReference>
<dbReference type="PANTHER" id="PTHR45444">
    <property type="entry name" value="XANTHINE DEHYDROGENASE"/>
    <property type="match status" value="1"/>
</dbReference>
<dbReference type="GeneTree" id="ENSGT00950000183114"/>
<evidence type="ECO:0000259" key="2">
    <source>
        <dbReference type="SMART" id="SM01008"/>
    </source>
</evidence>
<dbReference type="InterPro" id="IPR036856">
    <property type="entry name" value="Ald_Oxase/Xan_DH_a/b_sf"/>
</dbReference>
<dbReference type="SUPFAM" id="SSF54665">
    <property type="entry name" value="CO dehydrogenase molybdoprotein N-domain-like"/>
    <property type="match status" value="1"/>
</dbReference>
<reference evidence="4" key="1">
    <citation type="submission" date="2018-06" db="EMBL/GenBank/DDBJ databases">
        <title>Genome assembly of Danube salmon.</title>
        <authorList>
            <person name="Macqueen D.J."/>
            <person name="Gundappa M.K."/>
        </authorList>
    </citation>
    <scope>NUCLEOTIDE SEQUENCE [LARGE SCALE GENOMIC DNA]</scope>
</reference>
<evidence type="ECO:0000256" key="1">
    <source>
        <dbReference type="ARBA" id="ARBA00006849"/>
    </source>
</evidence>
<dbReference type="Pfam" id="PF02738">
    <property type="entry name" value="MoCoBD_1"/>
    <property type="match status" value="2"/>
</dbReference>
<dbReference type="SUPFAM" id="SSF54292">
    <property type="entry name" value="2Fe-2S ferredoxin-like"/>
    <property type="match status" value="1"/>
</dbReference>
<feature type="domain" description="Aldehyde oxidase/xanthine dehydrogenase a/b hammerhead" evidence="2">
    <location>
        <begin position="177"/>
        <end position="279"/>
    </location>
</feature>
<dbReference type="Gene3D" id="1.10.150.120">
    <property type="entry name" value="[2Fe-2S]-binding domain"/>
    <property type="match status" value="1"/>
</dbReference>
<dbReference type="FunFam" id="3.90.1170.50:FF:000001">
    <property type="entry name" value="Aldehyde oxidase 1"/>
    <property type="match status" value="1"/>
</dbReference>
<dbReference type="Pfam" id="PF01315">
    <property type="entry name" value="Ald_Xan_dh_C"/>
    <property type="match status" value="1"/>
</dbReference>
<reference evidence="3" key="3">
    <citation type="submission" date="2025-09" db="UniProtKB">
        <authorList>
            <consortium name="Ensembl"/>
        </authorList>
    </citation>
    <scope>IDENTIFICATION</scope>
</reference>
<dbReference type="GO" id="GO:0016491">
    <property type="term" value="F:oxidoreductase activity"/>
    <property type="evidence" value="ECO:0007669"/>
    <property type="project" value="InterPro"/>
</dbReference>
<dbReference type="Gene3D" id="3.10.20.30">
    <property type="match status" value="1"/>
</dbReference>
<dbReference type="InterPro" id="IPR016208">
    <property type="entry name" value="Ald_Oxase/xanthine_DH-like"/>
</dbReference>
<proteinExistence type="inferred from homology"/>